<evidence type="ECO:0000256" key="7">
    <source>
        <dbReference type="SAM" id="SignalP"/>
    </source>
</evidence>
<evidence type="ECO:0000256" key="3">
    <source>
        <dbReference type="ARBA" id="ARBA00022989"/>
    </source>
</evidence>
<feature type="signal peptide" evidence="7">
    <location>
        <begin position="1"/>
        <end position="18"/>
    </location>
</feature>
<feature type="transmembrane region" description="Helical" evidence="6">
    <location>
        <begin position="147"/>
        <end position="170"/>
    </location>
</feature>
<evidence type="ECO:0000313" key="9">
    <source>
        <dbReference type="Proteomes" id="UP000596902"/>
    </source>
</evidence>
<gene>
    <name evidence="8" type="ORF">GT037_008999</name>
</gene>
<evidence type="ECO:0000256" key="5">
    <source>
        <dbReference type="SAM" id="MobiDB-lite"/>
    </source>
</evidence>
<dbReference type="GO" id="GO:0071944">
    <property type="term" value="C:cell periphery"/>
    <property type="evidence" value="ECO:0007669"/>
    <property type="project" value="UniProtKB-ARBA"/>
</dbReference>
<evidence type="ECO:0000256" key="6">
    <source>
        <dbReference type="SAM" id="Phobius"/>
    </source>
</evidence>
<reference evidence="8" key="1">
    <citation type="submission" date="2020-01" db="EMBL/GenBank/DDBJ databases">
        <authorList>
            <person name="Feng Z.H.Z."/>
        </authorList>
    </citation>
    <scope>NUCLEOTIDE SEQUENCE</scope>
    <source>
        <strain evidence="8">CBS107.38</strain>
    </source>
</reference>
<feature type="region of interest" description="Disordered" evidence="5">
    <location>
        <begin position="117"/>
        <end position="143"/>
    </location>
</feature>
<keyword evidence="9" id="KW-1185">Reference proteome</keyword>
<accession>A0A8H7AWT5</accession>
<dbReference type="PANTHER" id="PTHR15549:SF26">
    <property type="entry name" value="AXIAL BUDDING PATTERN PROTEIN 2-RELATED"/>
    <property type="match status" value="1"/>
</dbReference>
<evidence type="ECO:0000256" key="4">
    <source>
        <dbReference type="ARBA" id="ARBA00023136"/>
    </source>
</evidence>
<dbReference type="GO" id="GO:0016020">
    <property type="term" value="C:membrane"/>
    <property type="evidence" value="ECO:0007669"/>
    <property type="project" value="UniProtKB-SubCell"/>
</dbReference>
<comment type="caution">
    <text evidence="8">The sequence shown here is derived from an EMBL/GenBank/DDBJ whole genome shotgun (WGS) entry which is preliminary data.</text>
</comment>
<dbReference type="EMBL" id="JAAABM010000014">
    <property type="protein sequence ID" value="KAF7673048.1"/>
    <property type="molecule type" value="Genomic_DNA"/>
</dbReference>
<name>A0A8H7AWT5_9PLEO</name>
<dbReference type="Proteomes" id="UP000596902">
    <property type="component" value="Unassembled WGS sequence"/>
</dbReference>
<keyword evidence="2 6" id="KW-0812">Transmembrane</keyword>
<keyword evidence="7" id="KW-0732">Signal</keyword>
<keyword evidence="3 6" id="KW-1133">Transmembrane helix</keyword>
<sequence length="242" mass="25521">MNNLFFVLLSAFVAHVAATSQIALFSDDNCQESLRGLEGPNGYPNGTCTDLRRNGAYGSFQVVGLDPGCAVTIYMNDTTVDICSGYQEEIQPIDCYNSTFVYYSIDFCDAGAIGASPSATPTPSSTPSPSPSPSPPPPASSGPSTGVIVGAAVGGGISLGIIIGLAVFFFMKKRNSARLQEARGFAELTSVTPVTPVEVHAKHIQELGPGAVAYKHNPVEIEQPPVELAGLEMRRDEGRRLH</sequence>
<evidence type="ECO:0000256" key="2">
    <source>
        <dbReference type="ARBA" id="ARBA00022692"/>
    </source>
</evidence>
<reference evidence="8" key="2">
    <citation type="submission" date="2020-08" db="EMBL/GenBank/DDBJ databases">
        <title>Draft Genome Sequence of Cumin Blight Pathogen Alternaria burnsii.</title>
        <authorList>
            <person name="Feng Z."/>
        </authorList>
    </citation>
    <scope>NUCLEOTIDE SEQUENCE</scope>
    <source>
        <strain evidence="8">CBS107.38</strain>
    </source>
</reference>
<comment type="subcellular location">
    <subcellularLocation>
        <location evidence="1">Membrane</location>
        <topology evidence="1">Single-pass membrane protein</topology>
    </subcellularLocation>
</comment>
<evidence type="ECO:0008006" key="10">
    <source>
        <dbReference type="Google" id="ProtNLM"/>
    </source>
</evidence>
<dbReference type="RefSeq" id="XP_038783391.1">
    <property type="nucleotide sequence ID" value="XM_038934046.1"/>
</dbReference>
<proteinExistence type="predicted"/>
<feature type="compositionally biased region" description="Pro residues" evidence="5">
    <location>
        <begin position="124"/>
        <end position="140"/>
    </location>
</feature>
<protein>
    <recommendedName>
        <fullName evidence="10">Mid2 domain-containing protein</fullName>
    </recommendedName>
</protein>
<dbReference type="AlphaFoldDB" id="A0A8H7AWT5"/>
<evidence type="ECO:0000256" key="1">
    <source>
        <dbReference type="ARBA" id="ARBA00004167"/>
    </source>
</evidence>
<keyword evidence="4 6" id="KW-0472">Membrane</keyword>
<feature type="chain" id="PRO_5034485724" description="Mid2 domain-containing protein" evidence="7">
    <location>
        <begin position="19"/>
        <end position="242"/>
    </location>
</feature>
<evidence type="ECO:0000313" key="8">
    <source>
        <dbReference type="EMBL" id="KAF7673048.1"/>
    </source>
</evidence>
<dbReference type="InterPro" id="IPR051694">
    <property type="entry name" value="Immunoregulatory_rcpt-like"/>
</dbReference>
<dbReference type="PANTHER" id="PTHR15549">
    <property type="entry name" value="PAIRED IMMUNOGLOBULIN-LIKE TYPE 2 RECEPTOR"/>
    <property type="match status" value="1"/>
</dbReference>
<dbReference type="GeneID" id="62207224"/>
<organism evidence="8 9">
    <name type="scientific">Alternaria burnsii</name>
    <dbReference type="NCBI Taxonomy" id="1187904"/>
    <lineage>
        <taxon>Eukaryota</taxon>
        <taxon>Fungi</taxon>
        <taxon>Dikarya</taxon>
        <taxon>Ascomycota</taxon>
        <taxon>Pezizomycotina</taxon>
        <taxon>Dothideomycetes</taxon>
        <taxon>Pleosporomycetidae</taxon>
        <taxon>Pleosporales</taxon>
        <taxon>Pleosporineae</taxon>
        <taxon>Pleosporaceae</taxon>
        <taxon>Alternaria</taxon>
        <taxon>Alternaria sect. Alternaria</taxon>
    </lineage>
</organism>